<keyword evidence="5" id="KW-0547">Nucleotide-binding</keyword>
<comment type="caution">
    <text evidence="11">The sequence shown here is derived from an EMBL/GenBank/DDBJ whole genome shotgun (WGS) entry which is preliminary data.</text>
</comment>
<dbReference type="EC" id="2.7.13.3" evidence="2"/>
<keyword evidence="9" id="KW-0812">Transmembrane</keyword>
<dbReference type="Pfam" id="PF07730">
    <property type="entry name" value="HisKA_3"/>
    <property type="match status" value="1"/>
</dbReference>
<keyword evidence="12" id="KW-1185">Reference proteome</keyword>
<evidence type="ECO:0000256" key="4">
    <source>
        <dbReference type="ARBA" id="ARBA00022679"/>
    </source>
</evidence>
<keyword evidence="8" id="KW-0902">Two-component regulatory system</keyword>
<keyword evidence="4" id="KW-0808">Transferase</keyword>
<dbReference type="Gene3D" id="1.20.5.1930">
    <property type="match status" value="1"/>
</dbReference>
<feature type="transmembrane region" description="Helical" evidence="9">
    <location>
        <begin position="94"/>
        <end position="117"/>
    </location>
</feature>
<feature type="transmembrane region" description="Helical" evidence="9">
    <location>
        <begin position="56"/>
        <end position="82"/>
    </location>
</feature>
<feature type="transmembrane region" description="Helical" evidence="9">
    <location>
        <begin position="21"/>
        <end position="44"/>
    </location>
</feature>
<dbReference type="PANTHER" id="PTHR24421:SF10">
    <property type="entry name" value="NITRATE_NITRITE SENSOR PROTEIN NARQ"/>
    <property type="match status" value="1"/>
</dbReference>
<evidence type="ECO:0000313" key="12">
    <source>
        <dbReference type="Proteomes" id="UP001596028"/>
    </source>
</evidence>
<dbReference type="Proteomes" id="UP001596028">
    <property type="component" value="Unassembled WGS sequence"/>
</dbReference>
<dbReference type="EMBL" id="JBHSEP010000001">
    <property type="protein sequence ID" value="MFC4596846.1"/>
    <property type="molecule type" value="Genomic_DNA"/>
</dbReference>
<reference evidence="12" key="1">
    <citation type="journal article" date="2019" name="Int. J. Syst. Evol. Microbiol.">
        <title>The Global Catalogue of Microorganisms (GCM) 10K type strain sequencing project: providing services to taxonomists for standard genome sequencing and annotation.</title>
        <authorList>
            <consortium name="The Broad Institute Genomics Platform"/>
            <consortium name="The Broad Institute Genome Sequencing Center for Infectious Disease"/>
            <person name="Wu L."/>
            <person name="Ma J."/>
        </authorList>
    </citation>
    <scope>NUCLEOTIDE SEQUENCE [LARGE SCALE GENOMIC DNA]</scope>
    <source>
        <strain evidence="12">CCUG 49571</strain>
    </source>
</reference>
<evidence type="ECO:0000256" key="6">
    <source>
        <dbReference type="ARBA" id="ARBA00022777"/>
    </source>
</evidence>
<comment type="catalytic activity">
    <reaction evidence="1">
        <text>ATP + protein L-histidine = ADP + protein N-phospho-L-histidine.</text>
        <dbReference type="EC" id="2.7.13.3"/>
    </reaction>
</comment>
<accession>A0ABV9F4J3</accession>
<evidence type="ECO:0000256" key="5">
    <source>
        <dbReference type="ARBA" id="ARBA00022741"/>
    </source>
</evidence>
<evidence type="ECO:0000313" key="11">
    <source>
        <dbReference type="EMBL" id="MFC4596846.1"/>
    </source>
</evidence>
<feature type="domain" description="Signal transduction histidine kinase subgroup 3 dimerisation and phosphoacceptor" evidence="10">
    <location>
        <begin position="172"/>
        <end position="236"/>
    </location>
</feature>
<evidence type="ECO:0000256" key="3">
    <source>
        <dbReference type="ARBA" id="ARBA00022553"/>
    </source>
</evidence>
<keyword evidence="9" id="KW-1133">Transmembrane helix</keyword>
<dbReference type="Gene3D" id="3.30.565.10">
    <property type="entry name" value="Histidine kinase-like ATPase, C-terminal domain"/>
    <property type="match status" value="1"/>
</dbReference>
<organism evidence="11 12">
    <name type="scientific">Cohnella hongkongensis</name>
    <dbReference type="NCBI Taxonomy" id="178337"/>
    <lineage>
        <taxon>Bacteria</taxon>
        <taxon>Bacillati</taxon>
        <taxon>Bacillota</taxon>
        <taxon>Bacilli</taxon>
        <taxon>Bacillales</taxon>
        <taxon>Paenibacillaceae</taxon>
        <taxon>Cohnella</taxon>
    </lineage>
</organism>
<dbReference type="GO" id="GO:0016301">
    <property type="term" value="F:kinase activity"/>
    <property type="evidence" value="ECO:0007669"/>
    <property type="project" value="UniProtKB-KW"/>
</dbReference>
<sequence>MKELVDPKRFVTGWRFLQVGLLVHIWIMGEYEASAFILILLLFVMASLRWRFRLPLWTVVFDAFMCLLYVPYADIGYLGLALPIFEFALKGKRLTALLLVAGLTYAAPSGFFFWLYFQALFFGIFSSVTLNSQRIYKLEADEQRKARHELERIKGELLEASRAASQQAELMERNRISRRLHDHLGHDLTGAWLALQAYEHVRQPEEAKQLLQEVKNRLERSTVILRETVHNMTTAALTGIENLDHIVRHFRQIEICYEKKGDMQLVSAHQWGLLEACLKEALTNVVRHSQATSVEVDVQVTESIARLLVGDNGAATLRRPAGSGLRSLQLRARAMEGSLSIHRENGFLLVCVLPLEKEGVKA</sequence>
<dbReference type="InterPro" id="IPR050482">
    <property type="entry name" value="Sensor_HK_TwoCompSys"/>
</dbReference>
<evidence type="ECO:0000259" key="10">
    <source>
        <dbReference type="Pfam" id="PF07730"/>
    </source>
</evidence>
<name>A0ABV9F4J3_9BACL</name>
<dbReference type="InterPro" id="IPR011712">
    <property type="entry name" value="Sig_transdc_His_kin_sub3_dim/P"/>
</dbReference>
<keyword evidence="7" id="KW-0067">ATP-binding</keyword>
<dbReference type="CDD" id="cd16917">
    <property type="entry name" value="HATPase_UhpB-NarQ-NarX-like"/>
    <property type="match status" value="1"/>
</dbReference>
<evidence type="ECO:0000256" key="8">
    <source>
        <dbReference type="ARBA" id="ARBA00023012"/>
    </source>
</evidence>
<evidence type="ECO:0000256" key="1">
    <source>
        <dbReference type="ARBA" id="ARBA00000085"/>
    </source>
</evidence>
<evidence type="ECO:0000256" key="7">
    <source>
        <dbReference type="ARBA" id="ARBA00022840"/>
    </source>
</evidence>
<keyword evidence="6 11" id="KW-0418">Kinase</keyword>
<keyword evidence="3" id="KW-0597">Phosphoprotein</keyword>
<dbReference type="RefSeq" id="WP_378091392.1">
    <property type="nucleotide sequence ID" value="NZ_JBHSEP010000001.1"/>
</dbReference>
<evidence type="ECO:0000256" key="2">
    <source>
        <dbReference type="ARBA" id="ARBA00012438"/>
    </source>
</evidence>
<proteinExistence type="predicted"/>
<keyword evidence="9" id="KW-0472">Membrane</keyword>
<dbReference type="SUPFAM" id="SSF55874">
    <property type="entry name" value="ATPase domain of HSP90 chaperone/DNA topoisomerase II/histidine kinase"/>
    <property type="match status" value="1"/>
</dbReference>
<gene>
    <name evidence="11" type="ORF">ACFO3S_01230</name>
</gene>
<protein>
    <recommendedName>
        <fullName evidence="2">histidine kinase</fullName>
        <ecNumber evidence="2">2.7.13.3</ecNumber>
    </recommendedName>
</protein>
<dbReference type="InterPro" id="IPR036890">
    <property type="entry name" value="HATPase_C_sf"/>
</dbReference>
<evidence type="ECO:0000256" key="9">
    <source>
        <dbReference type="SAM" id="Phobius"/>
    </source>
</evidence>
<dbReference type="PANTHER" id="PTHR24421">
    <property type="entry name" value="NITRATE/NITRITE SENSOR PROTEIN NARX-RELATED"/>
    <property type="match status" value="1"/>
</dbReference>